<proteinExistence type="predicted"/>
<dbReference type="OrthoDB" id="9812484at2"/>
<evidence type="ECO:0000259" key="5">
    <source>
        <dbReference type="PROSITE" id="PS50977"/>
    </source>
</evidence>
<dbReference type="STRING" id="306541.SAMN05421668_11824"/>
<name>A0A1I6TUU8_9BACI</name>
<dbReference type="PROSITE" id="PS50977">
    <property type="entry name" value="HTH_TETR_2"/>
    <property type="match status" value="1"/>
</dbReference>
<dbReference type="AlphaFoldDB" id="A0A1I6TUU8"/>
<sequence>MPKQTFFNLDGDKRETLIEALKKEFSRANVHEASISNIVKHAGIPRGSFYQYFEDKEDAFLYVLESYGKINKEWLKAYLKETNGDLFETSALLFRRLLENYSTKEHYQLFRHAFLNMNHKIEQAFTSDKVKEDMKRNMEELVQYVDYSILLVDTREELFHLLKIIKAVTFHNFIETFAHQISIDEACQQYQLELTMLKRGLLKNTDFITKGNDKDE</sequence>
<keyword evidence="9" id="KW-1185">Reference proteome</keyword>
<accession>A0A1I6TUU8</accession>
<keyword evidence="3" id="KW-0804">Transcription</keyword>
<evidence type="ECO:0000313" key="8">
    <source>
        <dbReference type="Proteomes" id="UP000199139"/>
    </source>
</evidence>
<evidence type="ECO:0000256" key="1">
    <source>
        <dbReference type="ARBA" id="ARBA00023015"/>
    </source>
</evidence>
<gene>
    <name evidence="6" type="ORF">HMI01_23990</name>
    <name evidence="7" type="ORF">SAMN05421668_11824</name>
</gene>
<evidence type="ECO:0000256" key="4">
    <source>
        <dbReference type="PROSITE-ProRule" id="PRU00335"/>
    </source>
</evidence>
<keyword evidence="2 4" id="KW-0238">DNA-binding</keyword>
<evidence type="ECO:0000256" key="3">
    <source>
        <dbReference type="ARBA" id="ARBA00023163"/>
    </source>
</evidence>
<evidence type="ECO:0000313" key="9">
    <source>
        <dbReference type="Proteomes" id="UP000321773"/>
    </source>
</evidence>
<dbReference type="PANTHER" id="PTHR47506">
    <property type="entry name" value="TRANSCRIPTIONAL REGULATORY PROTEIN"/>
    <property type="match status" value="1"/>
</dbReference>
<feature type="DNA-binding region" description="H-T-H motif" evidence="4">
    <location>
        <begin position="34"/>
        <end position="53"/>
    </location>
</feature>
<reference evidence="6 9" key="2">
    <citation type="submission" date="2019-07" db="EMBL/GenBank/DDBJ databases">
        <title>Whole genome shotgun sequence of Halolactibacillus miurensis NBRC 100873.</title>
        <authorList>
            <person name="Hosoyama A."/>
            <person name="Uohara A."/>
            <person name="Ohji S."/>
            <person name="Ichikawa N."/>
        </authorList>
    </citation>
    <scope>NUCLEOTIDE SEQUENCE [LARGE SCALE GENOMIC DNA]</scope>
    <source>
        <strain evidence="6 9">NBRC 100873</strain>
    </source>
</reference>
<reference evidence="7 8" key="1">
    <citation type="submission" date="2016-10" db="EMBL/GenBank/DDBJ databases">
        <authorList>
            <person name="de Groot N.N."/>
        </authorList>
    </citation>
    <scope>NUCLEOTIDE SEQUENCE [LARGE SCALE GENOMIC DNA]</scope>
    <source>
        <strain evidence="7 8">DSM 17074</strain>
    </source>
</reference>
<dbReference type="RefSeq" id="WP_062322267.1">
    <property type="nucleotide sequence ID" value="NZ_BJWJ01000033.1"/>
</dbReference>
<evidence type="ECO:0000256" key="2">
    <source>
        <dbReference type="ARBA" id="ARBA00023125"/>
    </source>
</evidence>
<dbReference type="Pfam" id="PF00440">
    <property type="entry name" value="TetR_N"/>
    <property type="match status" value="1"/>
</dbReference>
<dbReference type="InterPro" id="IPR001647">
    <property type="entry name" value="HTH_TetR"/>
</dbReference>
<dbReference type="Pfam" id="PF17924">
    <property type="entry name" value="TetR_C_19"/>
    <property type="match status" value="1"/>
</dbReference>
<dbReference type="Proteomes" id="UP000321773">
    <property type="component" value="Unassembled WGS sequence"/>
</dbReference>
<organism evidence="7 8">
    <name type="scientific">Halolactibacillus miurensis</name>
    <dbReference type="NCBI Taxonomy" id="306541"/>
    <lineage>
        <taxon>Bacteria</taxon>
        <taxon>Bacillati</taxon>
        <taxon>Bacillota</taxon>
        <taxon>Bacilli</taxon>
        <taxon>Bacillales</taxon>
        <taxon>Bacillaceae</taxon>
        <taxon>Halolactibacillus</taxon>
    </lineage>
</organism>
<dbReference type="PANTHER" id="PTHR47506:SF1">
    <property type="entry name" value="HTH-TYPE TRANSCRIPTIONAL REGULATOR YJDC"/>
    <property type="match status" value="1"/>
</dbReference>
<evidence type="ECO:0000313" key="7">
    <source>
        <dbReference type="EMBL" id="SFS92944.1"/>
    </source>
</evidence>
<feature type="domain" description="HTH tetR-type" evidence="5">
    <location>
        <begin position="11"/>
        <end position="71"/>
    </location>
</feature>
<dbReference type="EMBL" id="BJWJ01000033">
    <property type="protein sequence ID" value="GEM05411.1"/>
    <property type="molecule type" value="Genomic_DNA"/>
</dbReference>
<dbReference type="Proteomes" id="UP000199139">
    <property type="component" value="Unassembled WGS sequence"/>
</dbReference>
<dbReference type="GO" id="GO:0003677">
    <property type="term" value="F:DNA binding"/>
    <property type="evidence" value="ECO:0007669"/>
    <property type="project" value="UniProtKB-UniRule"/>
</dbReference>
<dbReference type="SUPFAM" id="SSF46689">
    <property type="entry name" value="Homeodomain-like"/>
    <property type="match status" value="1"/>
</dbReference>
<keyword evidence="1" id="KW-0805">Transcription regulation</keyword>
<protein>
    <submittedName>
        <fullName evidence="7">DNA-binding transcriptional regulator, AcrR family</fullName>
    </submittedName>
    <submittedName>
        <fullName evidence="6">TetR family transcriptional regulator</fullName>
    </submittedName>
</protein>
<dbReference type="EMBL" id="FPAI01000018">
    <property type="protein sequence ID" value="SFS92944.1"/>
    <property type="molecule type" value="Genomic_DNA"/>
</dbReference>
<dbReference type="InterPro" id="IPR009057">
    <property type="entry name" value="Homeodomain-like_sf"/>
</dbReference>
<evidence type="ECO:0000313" key="6">
    <source>
        <dbReference type="EMBL" id="GEM05411.1"/>
    </source>
</evidence>
<dbReference type="Gene3D" id="1.10.357.10">
    <property type="entry name" value="Tetracycline Repressor, domain 2"/>
    <property type="match status" value="1"/>
</dbReference>